<dbReference type="EMBL" id="JBBNAE010000002">
    <property type="protein sequence ID" value="KAK9145933.1"/>
    <property type="molecule type" value="Genomic_DNA"/>
</dbReference>
<comment type="cofactor">
    <cofactor evidence="1">
        <name>a divalent metal cation</name>
        <dbReference type="ChEBI" id="CHEBI:60240"/>
    </cofactor>
</comment>
<evidence type="ECO:0000256" key="1">
    <source>
        <dbReference type="ARBA" id="ARBA00001968"/>
    </source>
</evidence>
<dbReference type="PANTHER" id="PTHR10853:SF3">
    <property type="entry name" value="EUKARYOTIC RELEASE FACTOR 1 (ERF1) FAMILY PROTEIN"/>
    <property type="match status" value="1"/>
</dbReference>
<dbReference type="Pfam" id="PF03465">
    <property type="entry name" value="eRF1_3"/>
    <property type="match status" value="1"/>
</dbReference>
<dbReference type="Gene3D" id="3.30.1330.30">
    <property type="match status" value="1"/>
</dbReference>
<dbReference type="SUPFAM" id="SSF55315">
    <property type="entry name" value="L30e-like"/>
    <property type="match status" value="1"/>
</dbReference>
<dbReference type="GO" id="GO:0070651">
    <property type="term" value="P:nonfunctional rRNA decay"/>
    <property type="evidence" value="ECO:0007669"/>
    <property type="project" value="TreeGrafter"/>
</dbReference>
<keyword evidence="5" id="KW-0479">Metal-binding</keyword>
<dbReference type="GO" id="GO:0070481">
    <property type="term" value="P:nuclear-transcribed mRNA catabolic process, non-stop decay"/>
    <property type="evidence" value="ECO:0007669"/>
    <property type="project" value="InterPro"/>
</dbReference>
<evidence type="ECO:0000256" key="3">
    <source>
        <dbReference type="ARBA" id="ARBA00009504"/>
    </source>
</evidence>
<dbReference type="FunFam" id="2.30.30.870:FF:000001">
    <property type="entry name" value="Protein pelota homolog"/>
    <property type="match status" value="1"/>
</dbReference>
<dbReference type="AlphaFoldDB" id="A0AAP0K4T0"/>
<evidence type="ECO:0000256" key="5">
    <source>
        <dbReference type="ARBA" id="ARBA00022723"/>
    </source>
</evidence>
<keyword evidence="4" id="KW-0963">Cytoplasm</keyword>
<accession>A0AAP0K4T0</accession>
<evidence type="ECO:0000259" key="6">
    <source>
        <dbReference type="SMART" id="SM01194"/>
    </source>
</evidence>
<dbReference type="GO" id="GO:0046872">
    <property type="term" value="F:metal ion binding"/>
    <property type="evidence" value="ECO:0007669"/>
    <property type="project" value="UniProtKB-KW"/>
</dbReference>
<dbReference type="Proteomes" id="UP001417504">
    <property type="component" value="Unassembled WGS sequence"/>
</dbReference>
<dbReference type="PANTHER" id="PTHR10853">
    <property type="entry name" value="PELOTA"/>
    <property type="match status" value="1"/>
</dbReference>
<dbReference type="SUPFAM" id="SSF53137">
    <property type="entry name" value="Translational machinery components"/>
    <property type="match status" value="1"/>
</dbReference>
<dbReference type="InterPro" id="IPR042226">
    <property type="entry name" value="eFR1_2_sf"/>
</dbReference>
<comment type="similarity">
    <text evidence="3">Belongs to the eukaryotic release factor 1 family. Pelota subfamily.</text>
</comment>
<evidence type="ECO:0000256" key="2">
    <source>
        <dbReference type="ARBA" id="ARBA00004496"/>
    </source>
</evidence>
<dbReference type="InterPro" id="IPR058547">
    <property type="entry name" value="Pelota_N"/>
</dbReference>
<name>A0AAP0K4T0_9MAGN</name>
<dbReference type="InterPro" id="IPR005140">
    <property type="entry name" value="eRF1_Pelota-like_N"/>
</dbReference>
<evidence type="ECO:0000313" key="8">
    <source>
        <dbReference type="Proteomes" id="UP001417504"/>
    </source>
</evidence>
<dbReference type="GO" id="GO:0005737">
    <property type="term" value="C:cytoplasm"/>
    <property type="evidence" value="ECO:0007669"/>
    <property type="project" value="UniProtKB-SubCell"/>
</dbReference>
<dbReference type="Gene3D" id="3.30.420.60">
    <property type="entry name" value="eRF1 domain 2"/>
    <property type="match status" value="1"/>
</dbReference>
<dbReference type="FunFam" id="3.30.1330.30:FF:000008">
    <property type="entry name" value="Protein pelota homolog"/>
    <property type="match status" value="1"/>
</dbReference>
<evidence type="ECO:0000256" key="4">
    <source>
        <dbReference type="ARBA" id="ARBA00022490"/>
    </source>
</evidence>
<reference evidence="7 8" key="1">
    <citation type="submission" date="2024-01" db="EMBL/GenBank/DDBJ databases">
        <title>Genome assemblies of Stephania.</title>
        <authorList>
            <person name="Yang L."/>
        </authorList>
    </citation>
    <scope>NUCLEOTIDE SEQUENCE [LARGE SCALE GENOMIC DNA]</scope>
    <source>
        <strain evidence="7">QJT</strain>
        <tissue evidence="7">Leaf</tissue>
    </source>
</reference>
<comment type="caution">
    <text evidence="7">The sequence shown here is derived from an EMBL/GenBank/DDBJ whole genome shotgun (WGS) entry which is preliminary data.</text>
</comment>
<dbReference type="InterPro" id="IPR004405">
    <property type="entry name" value="TF_pelota"/>
</dbReference>
<dbReference type="InterPro" id="IPR005142">
    <property type="entry name" value="eRF1_3"/>
</dbReference>
<dbReference type="GO" id="GO:0071025">
    <property type="term" value="P:RNA surveillance"/>
    <property type="evidence" value="ECO:0007669"/>
    <property type="project" value="InterPro"/>
</dbReference>
<feature type="domain" description="eRF1/Pelota-like N-terminal" evidence="6">
    <location>
        <begin position="1"/>
        <end position="129"/>
    </location>
</feature>
<dbReference type="GO" id="GO:0070966">
    <property type="term" value="P:nuclear-transcribed mRNA catabolic process, no-go decay"/>
    <property type="evidence" value="ECO:0007669"/>
    <property type="project" value="InterPro"/>
</dbReference>
<evidence type="ECO:0000313" key="7">
    <source>
        <dbReference type="EMBL" id="KAK9145933.1"/>
    </source>
</evidence>
<dbReference type="GO" id="GO:0032790">
    <property type="term" value="P:ribosome disassembly"/>
    <property type="evidence" value="ECO:0007669"/>
    <property type="project" value="TreeGrafter"/>
</dbReference>
<comment type="subcellular location">
    <subcellularLocation>
        <location evidence="2">Cytoplasm</location>
    </subcellularLocation>
</comment>
<dbReference type="InterPro" id="IPR029064">
    <property type="entry name" value="Ribosomal_eL30-like_sf"/>
</dbReference>
<dbReference type="SMART" id="SM01194">
    <property type="entry name" value="eRF1_1"/>
    <property type="match status" value="1"/>
</dbReference>
<dbReference type="InterPro" id="IPR038069">
    <property type="entry name" value="Pelota/DOM34_N"/>
</dbReference>
<keyword evidence="8" id="KW-1185">Reference proteome</keyword>
<dbReference type="SUPFAM" id="SSF159065">
    <property type="entry name" value="Dom34/Pelota N-terminal domain-like"/>
    <property type="match status" value="1"/>
</dbReference>
<gene>
    <name evidence="7" type="ORF">Sjap_005836</name>
</gene>
<dbReference type="Pfam" id="PF26356">
    <property type="entry name" value="Pelota_N"/>
    <property type="match status" value="1"/>
</dbReference>
<sequence length="366" mass="40149">MKLLKKEYAPNGSGTITFAADGSDDLWIVYNLIKQGDHVSSETSRKVYQNTGKSATRVHMNISIKVLNTDYDKQAAILRVRGKTVSCDVGGGTASATFHTIEIKPSLPFDLTKKVWDSVAMDLLKRCTSDRNSGGEPVDLAVVLMQETTASVHLIGRSSGSRLCAKIERKKNDVATFFTSLINSFVEFVNLDNTRFAIIASNGSVKNQFFEFLVTESKKRRIMSITNNKSKIALISMNSKQSLKDVVESSEVKKLVNGSIDAEETEVYKAFSNALDSGKACYGSRSVEMAIELVAVETLLITDDLYKSCDAGKRRKYESLVEDVKKSGGAAMVFSSKTTNGKELEKMTGIAAVLRFPVPDLDDLEL</sequence>
<protein>
    <recommendedName>
        <fullName evidence="6">eRF1/Pelota-like N-terminal domain-containing protein</fullName>
    </recommendedName>
</protein>
<dbReference type="Gene3D" id="2.30.30.870">
    <property type="entry name" value="Pelota, domain A"/>
    <property type="match status" value="1"/>
</dbReference>
<organism evidence="7 8">
    <name type="scientific">Stephania japonica</name>
    <dbReference type="NCBI Taxonomy" id="461633"/>
    <lineage>
        <taxon>Eukaryota</taxon>
        <taxon>Viridiplantae</taxon>
        <taxon>Streptophyta</taxon>
        <taxon>Embryophyta</taxon>
        <taxon>Tracheophyta</taxon>
        <taxon>Spermatophyta</taxon>
        <taxon>Magnoliopsida</taxon>
        <taxon>Ranunculales</taxon>
        <taxon>Menispermaceae</taxon>
        <taxon>Menispermoideae</taxon>
        <taxon>Cissampelideae</taxon>
        <taxon>Stephania</taxon>
    </lineage>
</organism>
<proteinExistence type="inferred from homology"/>